<evidence type="ECO:0000313" key="6">
    <source>
        <dbReference type="EMBL" id="HAA84704.1"/>
    </source>
</evidence>
<dbReference type="AlphaFoldDB" id="A0A3B8NDC0"/>
<keyword evidence="5" id="KW-0698">rRNA processing</keyword>
<evidence type="ECO:0000256" key="4">
    <source>
        <dbReference type="ARBA" id="ARBA00038303"/>
    </source>
</evidence>
<protein>
    <recommendedName>
        <fullName evidence="5">Ribosomal RNA large subunit methyltransferase H</fullName>
        <ecNumber evidence="5">2.1.1.177</ecNumber>
    </recommendedName>
    <alternativeName>
        <fullName evidence="5">23S rRNA (pseudouridine1915-N3)-methyltransferase</fullName>
    </alternativeName>
    <alternativeName>
        <fullName evidence="5">23S rRNA m3Psi1915 methyltransferase</fullName>
    </alternativeName>
    <alternativeName>
        <fullName evidence="5">rRNA (pseudouridine-N3-)-methyltransferase RlmH</fullName>
    </alternativeName>
</protein>
<accession>A0A3B8NDC0</accession>
<gene>
    <name evidence="5" type="primary">rlmH</name>
    <name evidence="6" type="ORF">DCE01_07995</name>
</gene>
<keyword evidence="2 5" id="KW-0808">Transferase</keyword>
<dbReference type="InterPro" id="IPR003742">
    <property type="entry name" value="RlmH-like"/>
</dbReference>
<dbReference type="GO" id="GO:0005737">
    <property type="term" value="C:cytoplasm"/>
    <property type="evidence" value="ECO:0007669"/>
    <property type="project" value="UniProtKB-SubCell"/>
</dbReference>
<keyword evidence="1 5" id="KW-0489">Methyltransferase</keyword>
<dbReference type="GO" id="GO:0070038">
    <property type="term" value="F:rRNA (pseudouridine-N3-)-methyltransferase activity"/>
    <property type="evidence" value="ECO:0007669"/>
    <property type="project" value="UniProtKB-UniRule"/>
</dbReference>
<comment type="subcellular location">
    <subcellularLocation>
        <location evidence="5">Cytoplasm</location>
    </subcellularLocation>
</comment>
<comment type="subunit">
    <text evidence="5">Homodimer.</text>
</comment>
<dbReference type="InterPro" id="IPR029028">
    <property type="entry name" value="Alpha/beta_knot_MTases"/>
</dbReference>
<feature type="binding site" evidence="5">
    <location>
        <position position="80"/>
    </location>
    <ligand>
        <name>S-adenosyl-L-methionine</name>
        <dbReference type="ChEBI" id="CHEBI:59789"/>
    </ligand>
</feature>
<organism evidence="6 7">
    <name type="scientific">Thermodesulfobacterium commune</name>
    <dbReference type="NCBI Taxonomy" id="1741"/>
    <lineage>
        <taxon>Bacteria</taxon>
        <taxon>Pseudomonadati</taxon>
        <taxon>Thermodesulfobacteriota</taxon>
        <taxon>Thermodesulfobacteria</taxon>
        <taxon>Thermodesulfobacteriales</taxon>
        <taxon>Thermodesulfobacteriaceae</taxon>
        <taxon>Thermodesulfobacterium</taxon>
    </lineage>
</organism>
<dbReference type="PANTHER" id="PTHR33603">
    <property type="entry name" value="METHYLTRANSFERASE"/>
    <property type="match status" value="1"/>
</dbReference>
<dbReference type="PANTHER" id="PTHR33603:SF1">
    <property type="entry name" value="RIBOSOMAL RNA LARGE SUBUNIT METHYLTRANSFERASE H"/>
    <property type="match status" value="1"/>
</dbReference>
<feature type="binding site" evidence="5">
    <location>
        <position position="111"/>
    </location>
    <ligand>
        <name>S-adenosyl-L-methionine</name>
        <dbReference type="ChEBI" id="CHEBI:59789"/>
    </ligand>
</feature>
<dbReference type="EC" id="2.1.1.177" evidence="5"/>
<proteinExistence type="inferred from homology"/>
<evidence type="ECO:0000256" key="5">
    <source>
        <dbReference type="HAMAP-Rule" id="MF_00658"/>
    </source>
</evidence>
<keyword evidence="5" id="KW-0963">Cytoplasm</keyword>
<evidence type="ECO:0000256" key="3">
    <source>
        <dbReference type="ARBA" id="ARBA00022691"/>
    </source>
</evidence>
<dbReference type="CDD" id="cd18081">
    <property type="entry name" value="RlmH-like"/>
    <property type="match status" value="1"/>
</dbReference>
<comment type="similarity">
    <text evidence="4 5">Belongs to the RNA methyltransferase RlmH family.</text>
</comment>
<comment type="catalytic activity">
    <reaction evidence="5">
        <text>pseudouridine(1915) in 23S rRNA + S-adenosyl-L-methionine = N(3)-methylpseudouridine(1915) in 23S rRNA + S-adenosyl-L-homocysteine + H(+)</text>
        <dbReference type="Rhea" id="RHEA:42752"/>
        <dbReference type="Rhea" id="RHEA-COMP:10221"/>
        <dbReference type="Rhea" id="RHEA-COMP:10222"/>
        <dbReference type="ChEBI" id="CHEBI:15378"/>
        <dbReference type="ChEBI" id="CHEBI:57856"/>
        <dbReference type="ChEBI" id="CHEBI:59789"/>
        <dbReference type="ChEBI" id="CHEBI:65314"/>
        <dbReference type="ChEBI" id="CHEBI:74486"/>
        <dbReference type="EC" id="2.1.1.177"/>
    </reaction>
</comment>
<dbReference type="EMBL" id="DLVE01000100">
    <property type="protein sequence ID" value="HAA84704.1"/>
    <property type="molecule type" value="Genomic_DNA"/>
</dbReference>
<evidence type="ECO:0000256" key="2">
    <source>
        <dbReference type="ARBA" id="ARBA00022679"/>
    </source>
</evidence>
<dbReference type="Gene3D" id="3.40.1280.10">
    <property type="match status" value="1"/>
</dbReference>
<dbReference type="SUPFAM" id="SSF75217">
    <property type="entry name" value="alpha/beta knot"/>
    <property type="match status" value="1"/>
</dbReference>
<keyword evidence="3 5" id="KW-0949">S-adenosyl-L-methionine</keyword>
<evidence type="ECO:0000313" key="7">
    <source>
        <dbReference type="Proteomes" id="UP000257240"/>
    </source>
</evidence>
<dbReference type="Proteomes" id="UP000257240">
    <property type="component" value="Unassembled WGS sequence"/>
</dbReference>
<comment type="function">
    <text evidence="5">Specifically methylates the pseudouridine at position 1915 (m3Psi1915) in 23S rRNA.</text>
</comment>
<dbReference type="InterPro" id="IPR029026">
    <property type="entry name" value="tRNA_m1G_MTases_N"/>
</dbReference>
<reference evidence="6 7" key="1">
    <citation type="journal article" date="2018" name="Nat. Biotechnol.">
        <title>A standardized bacterial taxonomy based on genome phylogeny substantially revises the tree of life.</title>
        <authorList>
            <person name="Parks D.H."/>
            <person name="Chuvochina M."/>
            <person name="Waite D.W."/>
            <person name="Rinke C."/>
            <person name="Skarshewski A."/>
            <person name="Chaumeil P.A."/>
            <person name="Hugenholtz P."/>
        </authorList>
    </citation>
    <scope>NUCLEOTIDE SEQUENCE [LARGE SCALE GENOMIC DNA]</scope>
    <source>
        <strain evidence="6">UBA12529</strain>
    </source>
</reference>
<dbReference type="HAMAP" id="MF_00658">
    <property type="entry name" value="23SrRNA_methyltr_H"/>
    <property type="match status" value="1"/>
</dbReference>
<dbReference type="Pfam" id="PF02590">
    <property type="entry name" value="SPOUT_MTase"/>
    <property type="match status" value="1"/>
</dbReference>
<sequence length="163" mass="18886">MKRFRRLWIRKIKVLAPGPLKFSFIEEGISYYAKKIAPLCPVEVCLPKVKGRIEKKEERLRIEEKVLKKHLSEDEILVVLDERGQTLNTIELASKIEKWLEASKDLCFLVGGPEGISPELKNKAHFLLSLSSLTLNHEIAFLVLMEALYRSFTILKKIPYHRT</sequence>
<evidence type="ECO:0000256" key="1">
    <source>
        <dbReference type="ARBA" id="ARBA00022603"/>
    </source>
</evidence>
<name>A0A3B8NDC0_9BACT</name>
<comment type="caution">
    <text evidence="6">The sequence shown here is derived from an EMBL/GenBank/DDBJ whole genome shotgun (WGS) entry which is preliminary data.</text>
</comment>
<dbReference type="PIRSF" id="PIRSF004505">
    <property type="entry name" value="MT_bac"/>
    <property type="match status" value="1"/>
</dbReference>
<feature type="binding site" evidence="5">
    <location>
        <begin position="130"/>
        <end position="135"/>
    </location>
    <ligand>
        <name>S-adenosyl-L-methionine</name>
        <dbReference type="ChEBI" id="CHEBI:59789"/>
    </ligand>
</feature>